<dbReference type="OrthoDB" id="6591996at2759"/>
<dbReference type="InterPro" id="IPR013087">
    <property type="entry name" value="Znf_C2H2_type"/>
</dbReference>
<keyword evidence="3" id="KW-0677">Repeat</keyword>
<dbReference type="InterPro" id="IPR036236">
    <property type="entry name" value="Znf_C2H2_sf"/>
</dbReference>
<keyword evidence="5" id="KW-0862">Zinc</keyword>
<protein>
    <recommendedName>
        <fullName evidence="8">C2H2-type domain-containing protein</fullName>
    </recommendedName>
</protein>
<dbReference type="GeneID" id="20330024"/>
<evidence type="ECO:0000256" key="5">
    <source>
        <dbReference type="ARBA" id="ARBA00022833"/>
    </source>
</evidence>
<gene>
    <name evidence="9" type="ORF">T265_15859</name>
</gene>
<evidence type="ECO:0000256" key="4">
    <source>
        <dbReference type="ARBA" id="ARBA00022771"/>
    </source>
</evidence>
<evidence type="ECO:0000256" key="7">
    <source>
        <dbReference type="PROSITE-ProRule" id="PRU00042"/>
    </source>
</evidence>
<keyword evidence="2" id="KW-0479">Metal-binding</keyword>
<dbReference type="STRING" id="6198.A0A074ZU63"/>
<feature type="domain" description="C2H2-type" evidence="8">
    <location>
        <begin position="195"/>
        <end position="222"/>
    </location>
</feature>
<evidence type="ECO:0000256" key="6">
    <source>
        <dbReference type="ARBA" id="ARBA00023242"/>
    </source>
</evidence>
<dbReference type="InterPro" id="IPR050331">
    <property type="entry name" value="Zinc_finger"/>
</dbReference>
<feature type="non-terminal residue" evidence="9">
    <location>
        <position position="243"/>
    </location>
</feature>
<dbReference type="GO" id="GO:0005634">
    <property type="term" value="C:nucleus"/>
    <property type="evidence" value="ECO:0007669"/>
    <property type="project" value="UniProtKB-SubCell"/>
</dbReference>
<organism evidence="9 10">
    <name type="scientific">Opisthorchis viverrini</name>
    <name type="common">Southeast Asian liver fluke</name>
    <dbReference type="NCBI Taxonomy" id="6198"/>
    <lineage>
        <taxon>Eukaryota</taxon>
        <taxon>Metazoa</taxon>
        <taxon>Spiralia</taxon>
        <taxon>Lophotrochozoa</taxon>
        <taxon>Platyhelminthes</taxon>
        <taxon>Trematoda</taxon>
        <taxon>Digenea</taxon>
        <taxon>Opisthorchiida</taxon>
        <taxon>Opisthorchiata</taxon>
        <taxon>Opisthorchiidae</taxon>
        <taxon>Opisthorchis</taxon>
    </lineage>
</organism>
<keyword evidence="6" id="KW-0539">Nucleus</keyword>
<dbReference type="PROSITE" id="PS50157">
    <property type="entry name" value="ZINC_FINGER_C2H2_2"/>
    <property type="match status" value="4"/>
</dbReference>
<dbReference type="AlphaFoldDB" id="A0A074ZU63"/>
<dbReference type="PROSITE" id="PS00028">
    <property type="entry name" value="ZINC_FINGER_C2H2_1"/>
    <property type="match status" value="4"/>
</dbReference>
<evidence type="ECO:0000313" key="10">
    <source>
        <dbReference type="Proteomes" id="UP000054324"/>
    </source>
</evidence>
<evidence type="ECO:0000256" key="2">
    <source>
        <dbReference type="ARBA" id="ARBA00022723"/>
    </source>
</evidence>
<dbReference type="SMART" id="SM00355">
    <property type="entry name" value="ZnF_C2H2"/>
    <property type="match status" value="4"/>
</dbReference>
<dbReference type="GO" id="GO:0008270">
    <property type="term" value="F:zinc ion binding"/>
    <property type="evidence" value="ECO:0007669"/>
    <property type="project" value="UniProtKB-KW"/>
</dbReference>
<evidence type="ECO:0000259" key="8">
    <source>
        <dbReference type="PROSITE" id="PS50157"/>
    </source>
</evidence>
<dbReference type="SUPFAM" id="SSF57667">
    <property type="entry name" value="beta-beta-alpha zinc fingers"/>
    <property type="match status" value="3"/>
</dbReference>
<dbReference type="Pfam" id="PF12874">
    <property type="entry name" value="zf-met"/>
    <property type="match status" value="2"/>
</dbReference>
<comment type="subcellular location">
    <subcellularLocation>
        <location evidence="1">Nucleus</location>
    </subcellularLocation>
</comment>
<evidence type="ECO:0000313" key="9">
    <source>
        <dbReference type="EMBL" id="KER18734.1"/>
    </source>
</evidence>
<accession>A0A074ZU63</accession>
<dbReference type="CTD" id="20330024"/>
<name>A0A074ZU63_OPIVI</name>
<feature type="domain" description="C2H2-type" evidence="8">
    <location>
        <begin position="163"/>
        <end position="190"/>
    </location>
</feature>
<evidence type="ECO:0000256" key="3">
    <source>
        <dbReference type="ARBA" id="ARBA00022737"/>
    </source>
</evidence>
<feature type="domain" description="C2H2-type" evidence="8">
    <location>
        <begin position="135"/>
        <end position="162"/>
    </location>
</feature>
<evidence type="ECO:0000256" key="1">
    <source>
        <dbReference type="ARBA" id="ARBA00004123"/>
    </source>
</evidence>
<sequence>MRQRLPKNPPSFAHRTTVESVRNWARSNVEQMSVNVGSAHSVGQNVSGDMSELRSKMLPVRASDICQNDSPRNEPGSQHIFRQHSRLKRHMRKHSATQNFLCDVCGVMFKSQLGLVSHKQRRHFSSTAPPLSHNIQCYICQKPFVYPSQLERHMPMHFPTKKYECSECNAKFRHKNSAKYHEATHHSEQRKHWKHICDVCQRKFPNPSTLKAHYTAHTNKRAFSVSLCDKKFTQATDLQSHQQ</sequence>
<feature type="domain" description="C2H2-type" evidence="8">
    <location>
        <begin position="100"/>
        <end position="128"/>
    </location>
</feature>
<dbReference type="GO" id="GO:0010468">
    <property type="term" value="P:regulation of gene expression"/>
    <property type="evidence" value="ECO:0007669"/>
    <property type="project" value="TreeGrafter"/>
</dbReference>
<dbReference type="Proteomes" id="UP000054324">
    <property type="component" value="Unassembled WGS sequence"/>
</dbReference>
<dbReference type="Pfam" id="PF00096">
    <property type="entry name" value="zf-C2H2"/>
    <property type="match status" value="1"/>
</dbReference>
<dbReference type="PANTHER" id="PTHR16515:SF66">
    <property type="entry name" value="C2H2-TYPE DOMAIN-CONTAINING PROTEIN"/>
    <property type="match status" value="1"/>
</dbReference>
<proteinExistence type="predicted"/>
<dbReference type="PANTHER" id="PTHR16515">
    <property type="entry name" value="PR DOMAIN ZINC FINGER PROTEIN"/>
    <property type="match status" value="1"/>
</dbReference>
<dbReference type="EMBL" id="KL598268">
    <property type="protein sequence ID" value="KER18734.1"/>
    <property type="molecule type" value="Genomic_DNA"/>
</dbReference>
<keyword evidence="10" id="KW-1185">Reference proteome</keyword>
<keyword evidence="4 7" id="KW-0863">Zinc-finger</keyword>
<reference evidence="9 10" key="1">
    <citation type="submission" date="2013-11" db="EMBL/GenBank/DDBJ databases">
        <title>Opisthorchis viverrini - life in the bile duct.</title>
        <authorList>
            <person name="Young N.D."/>
            <person name="Nagarajan N."/>
            <person name="Lin S.J."/>
            <person name="Korhonen P.K."/>
            <person name="Jex A.R."/>
            <person name="Hall R.S."/>
            <person name="Safavi-Hemami H."/>
            <person name="Kaewkong W."/>
            <person name="Bertrand D."/>
            <person name="Gao S."/>
            <person name="Seet Q."/>
            <person name="Wongkham S."/>
            <person name="Teh B.T."/>
            <person name="Wongkham C."/>
            <person name="Intapan P.M."/>
            <person name="Maleewong W."/>
            <person name="Yang X."/>
            <person name="Hu M."/>
            <person name="Wang Z."/>
            <person name="Hofmann A."/>
            <person name="Sternberg P.W."/>
            <person name="Tan P."/>
            <person name="Wang J."/>
            <person name="Gasser R.B."/>
        </authorList>
    </citation>
    <scope>NUCLEOTIDE SEQUENCE [LARGE SCALE GENOMIC DNA]</scope>
</reference>
<dbReference type="Gene3D" id="3.30.160.60">
    <property type="entry name" value="Classic Zinc Finger"/>
    <property type="match status" value="3"/>
</dbReference>
<dbReference type="KEGG" id="ovi:T265_15859"/>
<dbReference type="RefSeq" id="XP_009177519.1">
    <property type="nucleotide sequence ID" value="XM_009179255.1"/>
</dbReference>